<evidence type="ECO:0000313" key="1">
    <source>
        <dbReference type="EMBL" id="CDX55894.1"/>
    </source>
</evidence>
<evidence type="ECO:0000313" key="2">
    <source>
        <dbReference type="Proteomes" id="UP000046122"/>
    </source>
</evidence>
<dbReference type="Gene3D" id="3.15.30.10">
    <property type="entry name" value="putative capsid protein of prophage domain like"/>
    <property type="match status" value="1"/>
</dbReference>
<dbReference type="InterPro" id="IPR005564">
    <property type="entry name" value="Major_capsid_GpE"/>
</dbReference>
<dbReference type="Proteomes" id="UP000046122">
    <property type="component" value="Unassembled WGS sequence"/>
</dbReference>
<protein>
    <submittedName>
        <fullName evidence="1">Type II secretory pathway pullulanase PulA</fullName>
    </submittedName>
</protein>
<dbReference type="HAMAP" id="MF_04133">
    <property type="entry name" value="CAPSID_LAMBDA"/>
    <property type="match status" value="1"/>
</dbReference>
<gene>
    <name evidence="1" type="ORF">MPL3365_210121</name>
</gene>
<dbReference type="EMBL" id="CCNE01000014">
    <property type="protein sequence ID" value="CDX55894.1"/>
    <property type="molecule type" value="Genomic_DNA"/>
</dbReference>
<dbReference type="Gene3D" id="3.30.1930.10">
    <property type="entry name" value="capsid protein of prophage domain"/>
    <property type="match status" value="1"/>
</dbReference>
<name>A0A090G436_MESPL</name>
<proteinExistence type="inferred from homology"/>
<sequence>MADFDHYELWDTHTLLGVFRELDIVPSYWLDLLFPNEMSFTDEYVDLEKIPRAGRKLAPFVAPMAQGRAIYEEGARVERFKPGYVKPSDPVSPLRALTRRPGTLLGPNAQTPQARYDAVKADILQYHRVAIERLWEWMAAKAVIDGKVVIEGKDMPQRLVDFGRAAGHTIVLGPGARWGDAGVSILEDIQGWADMMHAAEFGGAPNRITVGIDAWGVMRRDPEILAEMDLTRRGNADLTIKTGLMTTGEVRYGGTLGGGIEVWVYKDYYTVNGAVTPFMSPKDVVLTGPNVQGYRCFGAIVDVHAQFQPLPIFPRDYIPEGDVAIEQIVTQSAPLMVPVNPNATLKATVIA</sequence>
<accession>A0A090G436</accession>
<dbReference type="Pfam" id="PF03864">
    <property type="entry name" value="Phage_cap_E"/>
    <property type="match status" value="1"/>
</dbReference>
<organism evidence="1 2">
    <name type="scientific">Mesorhizobium plurifarium</name>
    <dbReference type="NCBI Taxonomy" id="69974"/>
    <lineage>
        <taxon>Bacteria</taxon>
        <taxon>Pseudomonadati</taxon>
        <taxon>Pseudomonadota</taxon>
        <taxon>Alphaproteobacteria</taxon>
        <taxon>Hyphomicrobiales</taxon>
        <taxon>Phyllobacteriaceae</taxon>
        <taxon>Mesorhizobium</taxon>
    </lineage>
</organism>
<reference evidence="1 2" key="1">
    <citation type="submission" date="2014-08" db="EMBL/GenBank/DDBJ databases">
        <authorList>
            <person name="Moulin Lionel"/>
        </authorList>
    </citation>
    <scope>NUCLEOTIDE SEQUENCE [LARGE SCALE GENOMIC DNA]</scope>
</reference>
<dbReference type="AlphaFoldDB" id="A0A090G436"/>